<dbReference type="CDD" id="cd03808">
    <property type="entry name" value="GT4_CapM-like"/>
    <property type="match status" value="1"/>
</dbReference>
<feature type="domain" description="Glycosyl transferase family 1" evidence="1">
    <location>
        <begin position="183"/>
        <end position="349"/>
    </location>
</feature>
<protein>
    <submittedName>
        <fullName evidence="2">Glycosyltransferase family 4 protein</fullName>
    </submittedName>
</protein>
<evidence type="ECO:0000259" key="1">
    <source>
        <dbReference type="Pfam" id="PF00534"/>
    </source>
</evidence>
<dbReference type="RefSeq" id="WP_004839478.1">
    <property type="nucleotide sequence ID" value="NZ_CAUPKO010000019.1"/>
</dbReference>
<dbReference type="AlphaFoldDB" id="A0A7T4F115"/>
<dbReference type="Proteomes" id="UP000595276">
    <property type="component" value="Chromosome"/>
</dbReference>
<proteinExistence type="predicted"/>
<dbReference type="KEGG" id="avg:I6H45_08185"/>
<dbReference type="PANTHER" id="PTHR12526:SF638">
    <property type="entry name" value="SPORE COAT PROTEIN SA"/>
    <property type="match status" value="1"/>
</dbReference>
<dbReference type="Gene3D" id="3.40.50.2000">
    <property type="entry name" value="Glycogen Phosphorylase B"/>
    <property type="match status" value="2"/>
</dbReference>
<sequence length="369" mass="41999">MKVAIMCNGFSSKGFDREELVDNLNKKGYDVYLGLINDGIINKCYNELNAKLIFIDANRNNTNPFIELKSLLNIKNKLKKENIDYVIIYGIKNHISMILGAKIAGVKKIMCVVNGRGNLFILKGLKWDLVRAISLPMLKLSYRLADFICFQNNDDRKEFIDKGLVKNTSKVFLTGGSGVNLEKFKKLDLVNENSFLFLSRITESKGLKEYIYAAKIVKKKYPTAVFDVVGPLDNAVEKSSLNDILKKAEDENTVIYHGETRDVSKWMAKSRFFIYPSYYPEGVPRSVLQALASGRPVITFNTPGCKETVKNGVNGFVVEKKDIKALAEKMIWMIEHPKETENMAQESRKFAEDNFDVFKINENIINRLK</sequence>
<dbReference type="GeneID" id="79022715"/>
<dbReference type="GO" id="GO:0016757">
    <property type="term" value="F:glycosyltransferase activity"/>
    <property type="evidence" value="ECO:0007669"/>
    <property type="project" value="InterPro"/>
</dbReference>
<gene>
    <name evidence="2" type="ORF">I6H45_08185</name>
</gene>
<dbReference type="EMBL" id="CP066014">
    <property type="protein sequence ID" value="QQB61769.1"/>
    <property type="molecule type" value="Genomic_DNA"/>
</dbReference>
<reference evidence="2 3" key="1">
    <citation type="submission" date="2020-12" db="EMBL/GenBank/DDBJ databases">
        <title>FDA dAtabase for Regulatory Grade micrObial Sequences (FDA-ARGOS): Supporting development and validation of Infectious Disease Dx tests.</title>
        <authorList>
            <person name="Sproer C."/>
            <person name="Gronow S."/>
            <person name="Severitt S."/>
            <person name="Schroder I."/>
            <person name="Tallon L."/>
            <person name="Sadzewicz L."/>
            <person name="Zhao X."/>
            <person name="Boylan J."/>
            <person name="Ott S."/>
            <person name="Bowen H."/>
            <person name="Vavikolanu K."/>
            <person name="Mehta A."/>
            <person name="Aluvathingal J."/>
            <person name="Nadendla S."/>
            <person name="Lowell S."/>
            <person name="Myers T."/>
            <person name="Yan Y."/>
            <person name="Sichtig H."/>
        </authorList>
    </citation>
    <scope>NUCLEOTIDE SEQUENCE [LARGE SCALE GENOMIC DNA]</scope>
    <source>
        <strain evidence="2 3">FDAARGOS_988</strain>
    </source>
</reference>
<dbReference type="SUPFAM" id="SSF53756">
    <property type="entry name" value="UDP-Glycosyltransferase/glycogen phosphorylase"/>
    <property type="match status" value="1"/>
</dbReference>
<evidence type="ECO:0000313" key="2">
    <source>
        <dbReference type="EMBL" id="QQB61769.1"/>
    </source>
</evidence>
<evidence type="ECO:0000313" key="3">
    <source>
        <dbReference type="Proteomes" id="UP000595276"/>
    </source>
</evidence>
<keyword evidence="2" id="KW-0808">Transferase</keyword>
<dbReference type="InterPro" id="IPR001296">
    <property type="entry name" value="Glyco_trans_1"/>
</dbReference>
<dbReference type="Pfam" id="PF00534">
    <property type="entry name" value="Glycos_transf_1"/>
    <property type="match status" value="1"/>
</dbReference>
<organism evidence="2 3">
    <name type="scientific">Anaerococcus vaginalis</name>
    <dbReference type="NCBI Taxonomy" id="33037"/>
    <lineage>
        <taxon>Bacteria</taxon>
        <taxon>Bacillati</taxon>
        <taxon>Bacillota</taxon>
        <taxon>Tissierellia</taxon>
        <taxon>Tissierellales</taxon>
        <taxon>Peptoniphilaceae</taxon>
        <taxon>Anaerococcus</taxon>
    </lineage>
</organism>
<name>A0A7T4F115_9FIRM</name>
<dbReference type="PANTHER" id="PTHR12526">
    <property type="entry name" value="GLYCOSYLTRANSFERASE"/>
    <property type="match status" value="1"/>
</dbReference>
<accession>A0A7T4F115</accession>